<reference evidence="2 3" key="1">
    <citation type="submission" date="2018-07" db="EMBL/GenBank/DDBJ databases">
        <title>a novel species of Sphingomonas isolated from the rhizosphere soil of Araceae plant.</title>
        <authorList>
            <person name="Zhiyong W."/>
            <person name="Qinglan Z."/>
            <person name="Zhiwei F."/>
            <person name="Ding X."/>
            <person name="Gejiao W."/>
            <person name="Shixue Z."/>
        </authorList>
    </citation>
    <scope>NUCLEOTIDE SEQUENCE [LARGE SCALE GENOMIC DNA]</scope>
    <source>
        <strain evidence="2 3">WZY 27</strain>
    </source>
</reference>
<feature type="transmembrane region" description="Helical" evidence="1">
    <location>
        <begin position="50"/>
        <end position="68"/>
    </location>
</feature>
<protein>
    <submittedName>
        <fullName evidence="2">SRPBCC family protein</fullName>
    </submittedName>
</protein>
<evidence type="ECO:0000256" key="1">
    <source>
        <dbReference type="SAM" id="Phobius"/>
    </source>
</evidence>
<keyword evidence="1" id="KW-1133">Transmembrane helix</keyword>
<accession>A0A369VS16</accession>
<evidence type="ECO:0000313" key="2">
    <source>
        <dbReference type="EMBL" id="RDE05174.1"/>
    </source>
</evidence>
<organism evidence="2 3">
    <name type="scientific">Sphingomonas aracearum</name>
    <dbReference type="NCBI Taxonomy" id="2283317"/>
    <lineage>
        <taxon>Bacteria</taxon>
        <taxon>Pseudomonadati</taxon>
        <taxon>Pseudomonadota</taxon>
        <taxon>Alphaproteobacteria</taxon>
        <taxon>Sphingomonadales</taxon>
        <taxon>Sphingomonadaceae</taxon>
        <taxon>Sphingomonas</taxon>
    </lineage>
</organism>
<feature type="transmembrane region" description="Helical" evidence="1">
    <location>
        <begin position="105"/>
        <end position="124"/>
    </location>
</feature>
<proteinExistence type="predicted"/>
<feature type="transmembrane region" description="Helical" evidence="1">
    <location>
        <begin position="20"/>
        <end position="38"/>
    </location>
</feature>
<dbReference type="SUPFAM" id="SSF55961">
    <property type="entry name" value="Bet v1-like"/>
    <property type="match status" value="1"/>
</dbReference>
<comment type="caution">
    <text evidence="2">The sequence shown here is derived from an EMBL/GenBank/DDBJ whole genome shotgun (WGS) entry which is preliminary data.</text>
</comment>
<feature type="transmembrane region" description="Helical" evidence="1">
    <location>
        <begin position="80"/>
        <end position="99"/>
    </location>
</feature>
<evidence type="ECO:0000313" key="3">
    <source>
        <dbReference type="Proteomes" id="UP000253918"/>
    </source>
</evidence>
<keyword evidence="1" id="KW-0472">Membrane</keyword>
<dbReference type="Gene3D" id="3.30.530.20">
    <property type="match status" value="1"/>
</dbReference>
<dbReference type="InterPro" id="IPR023393">
    <property type="entry name" value="START-like_dom_sf"/>
</dbReference>
<dbReference type="OrthoDB" id="315686at2"/>
<name>A0A369VS16_9SPHN</name>
<keyword evidence="3" id="KW-1185">Reference proteome</keyword>
<keyword evidence="1" id="KW-0812">Transmembrane</keyword>
<gene>
    <name evidence="2" type="ORF">DVW87_07810</name>
</gene>
<dbReference type="RefSeq" id="WP_114687245.1">
    <property type="nucleotide sequence ID" value="NZ_QQNB01000002.1"/>
</dbReference>
<sequence length="338" mass="37265">MTAVNDESPRHPIRPALTRIGAAIGAALMFALGFYMLMEAARPNDGLVSFSFLLALPAALCAFIAYVADPWKERSHRFYLAVPLWLLGAVVVASVFLLHEGVICVVLLAPLWLASGLIGTELTWRLRRRTGEGRTYCVALIAVPLVAMQVEPGVPLPVAEPVVARSIVVNAPPAALWPMLRGIPDVRPGEGRWNLTQNVIGVPRPVAARLVGRGIGATRFADWGEHIRFREQITAWVPGREIGWRFVFDDMAGWGYTDRHLMPDSPYFRVTTGGYRLEPLGPNRTRVLLHTRYRITTPVNLYATLWGELFLGDLENNLLAIIKARAERPAGTHVGDAA</sequence>
<dbReference type="AlphaFoldDB" id="A0A369VS16"/>
<dbReference type="Proteomes" id="UP000253918">
    <property type="component" value="Unassembled WGS sequence"/>
</dbReference>
<dbReference type="EMBL" id="QQNB01000002">
    <property type="protein sequence ID" value="RDE05174.1"/>
    <property type="molecule type" value="Genomic_DNA"/>
</dbReference>